<feature type="transmembrane region" description="Helical" evidence="7">
    <location>
        <begin position="356"/>
        <end position="375"/>
    </location>
</feature>
<feature type="transmembrane region" description="Helical" evidence="7">
    <location>
        <begin position="327"/>
        <end position="349"/>
    </location>
</feature>
<evidence type="ECO:0000313" key="9">
    <source>
        <dbReference type="EMBL" id="CBH50616.1"/>
    </source>
</evidence>
<sequence>MVTTPTGGPAPSPTDPSGRNAEEGWSPRLALSLLSIVLLLELLAVSYMMISTALPAISMHYQTTQGAWLLTAFLLVGAMAAPLIGKLADMYGKRKMLLACVGISLVGSFLSAIASSYAMMIAGRCLAGLMVPTLFLSYSLIRDVFPKKTVALAVSIATSGMGLIAIAAPFLTGWLLDGYGFRSIFWFFVICLAVLGGLIQLTTPESNVRLRSRIDLVGAILLGGGIAGILIAVSFGPSWGWTDGGTLAYLIGGIVLLIGWVVSAKMIAEPLIDLDVLGKRPVLLTTISAGVVYGSSGLFTILLPMMVMTPALFGLGYGFGVDAEGFALYQVPIGGAVVLGGLLVGILVGRNMRPRPLLVTGLLLNAVAFALIAQTHDAKGIVMIICAIFGFGMGMGYASIPNLLIEAVPPQLQASSASMVGVSQSVFPAILPVVAFAVMNNSHIVQFPPEIQATLQGAVFYDNAGFQVAFWIGAVFALVGAVVAFLLPRNIAQVEVPASMTGRTTDGDELVAAG</sequence>
<dbReference type="Pfam" id="PF07690">
    <property type="entry name" value="MFS_1"/>
    <property type="match status" value="1"/>
</dbReference>
<evidence type="ECO:0000256" key="3">
    <source>
        <dbReference type="ARBA" id="ARBA00022692"/>
    </source>
</evidence>
<feature type="transmembrane region" description="Helical" evidence="7">
    <location>
        <begin position="96"/>
        <end position="115"/>
    </location>
</feature>
<accession>A0A3S5YDA4</accession>
<keyword evidence="4 7" id="KW-1133">Transmembrane helix</keyword>
<evidence type="ECO:0000256" key="5">
    <source>
        <dbReference type="ARBA" id="ARBA00023136"/>
    </source>
</evidence>
<dbReference type="SUPFAM" id="SSF103473">
    <property type="entry name" value="MFS general substrate transporter"/>
    <property type="match status" value="1"/>
</dbReference>
<feature type="transmembrane region" description="Helical" evidence="7">
    <location>
        <begin position="150"/>
        <end position="171"/>
    </location>
</feature>
<dbReference type="AlphaFoldDB" id="A0A3S5YDA4"/>
<dbReference type="InterPro" id="IPR036259">
    <property type="entry name" value="MFS_trans_sf"/>
</dbReference>
<feature type="transmembrane region" description="Helical" evidence="7">
    <location>
        <begin position="29"/>
        <end position="54"/>
    </location>
</feature>
<evidence type="ECO:0000256" key="4">
    <source>
        <dbReference type="ARBA" id="ARBA00022989"/>
    </source>
</evidence>
<reference evidence="9" key="1">
    <citation type="journal article" date="2010" name="PLoS Genet.">
        <title>The genome of a pathogenic rhodococcus: cooptive virulence underpinned by key gene acquisitions.</title>
        <authorList>
            <person name="Letek M."/>
            <person name="Gonzalez P."/>
            <person name="Macarthur I."/>
            <person name="Rodriguez H."/>
            <person name="Freeman T.C."/>
            <person name="Valero-Rello A."/>
            <person name="Blanco M."/>
            <person name="Buckley T."/>
            <person name="Cherevach I."/>
            <person name="Fahey R."/>
            <person name="Hapeshi A."/>
            <person name="Holdstock J."/>
            <person name="Leadon D."/>
            <person name="Navas J."/>
            <person name="Ocampo A."/>
            <person name="Quail M.A."/>
            <person name="Sanders M."/>
            <person name="Scortti M.M."/>
            <person name="Prescott J.F."/>
            <person name="Fogarty U."/>
            <person name="Meijer W.G."/>
            <person name="Parkhill J."/>
            <person name="Bentley S.D."/>
            <person name="Vazquez-Boland J.A."/>
        </authorList>
    </citation>
    <scope>NUCLEOTIDE SEQUENCE [LARGE SCALE GENOMIC DNA]</scope>
    <source>
        <strain evidence="9 10">103S</strain>
    </source>
</reference>
<feature type="transmembrane region" description="Helical" evidence="7">
    <location>
        <begin position="280"/>
        <end position="307"/>
    </location>
</feature>
<dbReference type="PANTHER" id="PTHR23501">
    <property type="entry name" value="MAJOR FACILITATOR SUPERFAMILY"/>
    <property type="match status" value="1"/>
</dbReference>
<feature type="transmembrane region" description="Helical" evidence="7">
    <location>
        <begin position="121"/>
        <end position="141"/>
    </location>
</feature>
<keyword evidence="2" id="KW-0813">Transport</keyword>
<evidence type="ECO:0000256" key="1">
    <source>
        <dbReference type="ARBA" id="ARBA00004429"/>
    </source>
</evidence>
<feature type="transmembrane region" description="Helical" evidence="7">
    <location>
        <begin position="214"/>
        <end position="235"/>
    </location>
</feature>
<feature type="transmembrane region" description="Helical" evidence="7">
    <location>
        <begin position="247"/>
        <end position="268"/>
    </location>
</feature>
<feature type="transmembrane region" description="Helical" evidence="7">
    <location>
        <begin position="468"/>
        <end position="487"/>
    </location>
</feature>
<evidence type="ECO:0000259" key="8">
    <source>
        <dbReference type="PROSITE" id="PS50850"/>
    </source>
</evidence>
<evidence type="ECO:0000256" key="6">
    <source>
        <dbReference type="SAM" id="MobiDB-lite"/>
    </source>
</evidence>
<dbReference type="GO" id="GO:0005886">
    <property type="term" value="C:plasma membrane"/>
    <property type="evidence" value="ECO:0007669"/>
    <property type="project" value="UniProtKB-SubCell"/>
</dbReference>
<dbReference type="KEGG" id="req:REQ_46730"/>
<evidence type="ECO:0000256" key="2">
    <source>
        <dbReference type="ARBA" id="ARBA00022448"/>
    </source>
</evidence>
<dbReference type="GO" id="GO:0022857">
    <property type="term" value="F:transmembrane transporter activity"/>
    <property type="evidence" value="ECO:0007669"/>
    <property type="project" value="InterPro"/>
</dbReference>
<dbReference type="PROSITE" id="PS50850">
    <property type="entry name" value="MFS"/>
    <property type="match status" value="1"/>
</dbReference>
<protein>
    <submittedName>
        <fullName evidence="9">MFS transporter</fullName>
    </submittedName>
</protein>
<feature type="transmembrane region" description="Helical" evidence="7">
    <location>
        <begin position="417"/>
        <end position="439"/>
    </location>
</feature>
<dbReference type="Gene3D" id="1.20.1250.20">
    <property type="entry name" value="MFS general substrate transporter like domains"/>
    <property type="match status" value="2"/>
</dbReference>
<proteinExistence type="predicted"/>
<evidence type="ECO:0000313" key="10">
    <source>
        <dbReference type="Proteomes" id="UP000006892"/>
    </source>
</evidence>
<dbReference type="Proteomes" id="UP001154400">
    <property type="component" value="Chromosome"/>
</dbReference>
<feature type="transmembrane region" description="Helical" evidence="7">
    <location>
        <begin position="381"/>
        <end position="405"/>
    </location>
</feature>
<feature type="transmembrane region" description="Helical" evidence="7">
    <location>
        <begin position="183"/>
        <end position="202"/>
    </location>
</feature>
<feature type="transmembrane region" description="Helical" evidence="7">
    <location>
        <begin position="66"/>
        <end position="84"/>
    </location>
</feature>
<evidence type="ECO:0000256" key="7">
    <source>
        <dbReference type="SAM" id="Phobius"/>
    </source>
</evidence>
<organism evidence="9">
    <name type="scientific">Rhodococcus hoagii (strain 103S)</name>
    <name type="common">Rhodococcus equi</name>
    <dbReference type="NCBI Taxonomy" id="685727"/>
    <lineage>
        <taxon>Bacteria</taxon>
        <taxon>Bacillati</taxon>
        <taxon>Actinomycetota</taxon>
        <taxon>Actinomycetes</taxon>
        <taxon>Mycobacteriales</taxon>
        <taxon>Nocardiaceae</taxon>
        <taxon>Prescottella</taxon>
    </lineage>
</organism>
<dbReference type="RefSeq" id="WP_005516723.1">
    <property type="nucleotide sequence ID" value="NC_014659.1"/>
</dbReference>
<dbReference type="InterPro" id="IPR011701">
    <property type="entry name" value="MFS"/>
</dbReference>
<name>A0A3S5YDA4_RHOH1</name>
<feature type="region of interest" description="Disordered" evidence="6">
    <location>
        <begin position="1"/>
        <end position="23"/>
    </location>
</feature>
<dbReference type="PANTHER" id="PTHR23501:SF191">
    <property type="entry name" value="VACUOLAR BASIC AMINO ACID TRANSPORTER 4"/>
    <property type="match status" value="1"/>
</dbReference>
<keyword evidence="5 7" id="KW-0472">Membrane</keyword>
<comment type="subcellular location">
    <subcellularLocation>
        <location evidence="1">Cell inner membrane</location>
        <topology evidence="1">Multi-pass membrane protein</topology>
    </subcellularLocation>
</comment>
<feature type="domain" description="Major facilitator superfamily (MFS) profile" evidence="8">
    <location>
        <begin position="30"/>
        <end position="492"/>
    </location>
</feature>
<dbReference type="InterPro" id="IPR020846">
    <property type="entry name" value="MFS_dom"/>
</dbReference>
<gene>
    <name evidence="9" type="ordered locus">REQ_46730</name>
</gene>
<dbReference type="EMBL" id="FN563149">
    <property type="protein sequence ID" value="CBH50616.1"/>
    <property type="molecule type" value="Genomic_DNA"/>
</dbReference>
<keyword evidence="3 7" id="KW-0812">Transmembrane</keyword>